<sequence length="197" mass="20743">MSPVSQIVARGIPLPGDDIDTDRIIPARFLRCVTFDGLGEHAFEDDRAQDASHPFDDAKYADGGLLVTGNNFGCGSSREHAPQSLMRAGVRAIIAGSFAEIFAGNCTNLGVACATATPEVRSELIRLIQADPTAEATLDLEALTVTISGETYPVAMADGARDALLTGQYDFLAQLLEAAPEVAEAGQKVPYLSGFKA</sequence>
<keyword evidence="8" id="KW-0028">Amino-acid biosynthesis</keyword>
<dbReference type="RefSeq" id="WP_171184985.1">
    <property type="nucleotide sequence ID" value="NZ_WTPX01000029.1"/>
</dbReference>
<comment type="subunit">
    <text evidence="5">Heterodimer of LeuC and LeuD.</text>
</comment>
<evidence type="ECO:0000256" key="2">
    <source>
        <dbReference type="ARBA" id="ARBA00002695"/>
    </source>
</evidence>
<evidence type="ECO:0000256" key="10">
    <source>
        <dbReference type="ARBA" id="ARBA00023304"/>
    </source>
</evidence>
<evidence type="ECO:0000313" key="12">
    <source>
        <dbReference type="EMBL" id="NNJ25220.1"/>
    </source>
</evidence>
<gene>
    <name evidence="12" type="primary">leuD</name>
    <name evidence="12" type="ORF">LzC2_12880</name>
</gene>
<comment type="caution">
    <text evidence="12">The sequence shown here is derived from an EMBL/GenBank/DDBJ whole genome shotgun (WGS) entry which is preliminary data.</text>
</comment>
<keyword evidence="9 12" id="KW-0456">Lyase</keyword>
<proteinExistence type="inferred from homology"/>
<evidence type="ECO:0000256" key="3">
    <source>
        <dbReference type="ARBA" id="ARBA00004729"/>
    </source>
</evidence>
<dbReference type="EMBL" id="WTPX01000029">
    <property type="protein sequence ID" value="NNJ25220.1"/>
    <property type="molecule type" value="Genomic_DNA"/>
</dbReference>
<keyword evidence="10" id="KW-0100">Branched-chain amino acid biosynthesis</keyword>
<evidence type="ECO:0000256" key="5">
    <source>
        <dbReference type="ARBA" id="ARBA00011271"/>
    </source>
</evidence>
<comment type="function">
    <text evidence="2">Catalyzes the isomerization between 2-isopropylmalate and 3-isopropylmalate, via the formation of 2-isopropylmaleate.</text>
</comment>
<dbReference type="GO" id="GO:0003861">
    <property type="term" value="F:3-isopropylmalate dehydratase activity"/>
    <property type="evidence" value="ECO:0007669"/>
    <property type="project" value="UniProtKB-EC"/>
</dbReference>
<keyword evidence="7" id="KW-0432">Leucine biosynthesis</keyword>
<evidence type="ECO:0000256" key="9">
    <source>
        <dbReference type="ARBA" id="ARBA00023239"/>
    </source>
</evidence>
<name>A0ABX1VCI3_9PLAN</name>
<evidence type="ECO:0000259" key="11">
    <source>
        <dbReference type="Pfam" id="PF00694"/>
    </source>
</evidence>
<dbReference type="CDD" id="cd01577">
    <property type="entry name" value="IPMI_Swivel"/>
    <property type="match status" value="1"/>
</dbReference>
<dbReference type="InterPro" id="IPR015928">
    <property type="entry name" value="Aconitase/3IPM_dehydase_swvl"/>
</dbReference>
<comment type="pathway">
    <text evidence="3">Amino-acid biosynthesis; L-leucine biosynthesis; L-leucine from 3-methyl-2-oxobutanoate: step 2/4.</text>
</comment>
<feature type="domain" description="Aconitase A/isopropylmalate dehydratase small subunit swivel" evidence="11">
    <location>
        <begin position="15"/>
        <end position="111"/>
    </location>
</feature>
<evidence type="ECO:0000313" key="13">
    <source>
        <dbReference type="Proteomes" id="UP000609651"/>
    </source>
</evidence>
<protein>
    <recommendedName>
        <fullName evidence="6">3-isopropylmalate dehydratase</fullName>
        <ecNumber evidence="6">4.2.1.33</ecNumber>
    </recommendedName>
</protein>
<organism evidence="12 13">
    <name type="scientific">Alienimonas chondri</name>
    <dbReference type="NCBI Taxonomy" id="2681879"/>
    <lineage>
        <taxon>Bacteria</taxon>
        <taxon>Pseudomonadati</taxon>
        <taxon>Planctomycetota</taxon>
        <taxon>Planctomycetia</taxon>
        <taxon>Planctomycetales</taxon>
        <taxon>Planctomycetaceae</taxon>
        <taxon>Alienimonas</taxon>
    </lineage>
</organism>
<dbReference type="PANTHER" id="PTHR43345">
    <property type="entry name" value="3-ISOPROPYLMALATE DEHYDRATASE SMALL SUBUNIT 2-RELATED-RELATED"/>
    <property type="match status" value="1"/>
</dbReference>
<evidence type="ECO:0000256" key="8">
    <source>
        <dbReference type="ARBA" id="ARBA00022605"/>
    </source>
</evidence>
<comment type="similarity">
    <text evidence="4">Belongs to the LeuD family. LeuD type 1 subfamily.</text>
</comment>
<reference evidence="12 13" key="1">
    <citation type="journal article" date="2020" name="Syst. Appl. Microbiol.">
        <title>Alienimonas chondri sp. nov., a novel planctomycete isolated from the biofilm of the red alga Chondrus crispus.</title>
        <authorList>
            <person name="Vitorino I."/>
            <person name="Albuquerque L."/>
            <person name="Wiegand S."/>
            <person name="Kallscheuer N."/>
            <person name="da Costa M.S."/>
            <person name="Lobo-da-Cunha A."/>
            <person name="Jogler C."/>
            <person name="Lage O.M."/>
        </authorList>
    </citation>
    <scope>NUCLEOTIDE SEQUENCE [LARGE SCALE GENOMIC DNA]</scope>
    <source>
        <strain evidence="12 13">LzC2</strain>
    </source>
</reference>
<dbReference type="InterPro" id="IPR050075">
    <property type="entry name" value="LeuD"/>
</dbReference>
<evidence type="ECO:0000256" key="1">
    <source>
        <dbReference type="ARBA" id="ARBA00000491"/>
    </source>
</evidence>
<keyword evidence="13" id="KW-1185">Reference proteome</keyword>
<accession>A0ABX1VCI3</accession>
<dbReference type="Proteomes" id="UP000609651">
    <property type="component" value="Unassembled WGS sequence"/>
</dbReference>
<evidence type="ECO:0000256" key="7">
    <source>
        <dbReference type="ARBA" id="ARBA00022430"/>
    </source>
</evidence>
<dbReference type="NCBIfam" id="NF002458">
    <property type="entry name" value="PRK01641.1"/>
    <property type="match status" value="1"/>
</dbReference>
<dbReference type="InterPro" id="IPR000573">
    <property type="entry name" value="AconitaseA/IPMdHydase_ssu_swvl"/>
</dbReference>
<comment type="catalytic activity">
    <reaction evidence="1">
        <text>(2R,3S)-3-isopropylmalate = (2S)-2-isopropylmalate</text>
        <dbReference type="Rhea" id="RHEA:32287"/>
        <dbReference type="ChEBI" id="CHEBI:1178"/>
        <dbReference type="ChEBI" id="CHEBI:35121"/>
        <dbReference type="EC" id="4.2.1.33"/>
    </reaction>
</comment>
<evidence type="ECO:0000256" key="4">
    <source>
        <dbReference type="ARBA" id="ARBA00009845"/>
    </source>
</evidence>
<dbReference type="EC" id="4.2.1.33" evidence="6"/>
<dbReference type="Pfam" id="PF00694">
    <property type="entry name" value="Aconitase_C"/>
    <property type="match status" value="1"/>
</dbReference>
<dbReference type="SUPFAM" id="SSF52016">
    <property type="entry name" value="LeuD/IlvD-like"/>
    <property type="match status" value="1"/>
</dbReference>
<dbReference type="PANTHER" id="PTHR43345:SF5">
    <property type="entry name" value="3-ISOPROPYLMALATE DEHYDRATASE SMALL SUBUNIT"/>
    <property type="match status" value="1"/>
</dbReference>
<evidence type="ECO:0000256" key="6">
    <source>
        <dbReference type="ARBA" id="ARBA00011998"/>
    </source>
</evidence>
<dbReference type="Gene3D" id="3.20.19.10">
    <property type="entry name" value="Aconitase, domain 4"/>
    <property type="match status" value="1"/>
</dbReference>
<dbReference type="InterPro" id="IPR033940">
    <property type="entry name" value="IPMI_Swivel"/>
</dbReference>